<comment type="caution">
    <text evidence="1">The sequence shown here is derived from an EMBL/GenBank/DDBJ whole genome shotgun (WGS) entry which is preliminary data.</text>
</comment>
<reference evidence="1 2" key="1">
    <citation type="submission" date="2023-01" db="EMBL/GenBank/DDBJ databases">
        <title>Analysis of 21 Apiospora genomes using comparative genomics revels a genus with tremendous synthesis potential of carbohydrate active enzymes and secondary metabolites.</title>
        <authorList>
            <person name="Sorensen T."/>
        </authorList>
    </citation>
    <scope>NUCLEOTIDE SEQUENCE [LARGE SCALE GENOMIC DNA]</scope>
    <source>
        <strain evidence="1 2">CBS 24483</strain>
    </source>
</reference>
<organism evidence="1 2">
    <name type="scientific">Apiospora aurea</name>
    <dbReference type="NCBI Taxonomy" id="335848"/>
    <lineage>
        <taxon>Eukaryota</taxon>
        <taxon>Fungi</taxon>
        <taxon>Dikarya</taxon>
        <taxon>Ascomycota</taxon>
        <taxon>Pezizomycotina</taxon>
        <taxon>Sordariomycetes</taxon>
        <taxon>Xylariomycetidae</taxon>
        <taxon>Amphisphaeriales</taxon>
        <taxon>Apiosporaceae</taxon>
        <taxon>Apiospora</taxon>
    </lineage>
</organism>
<keyword evidence="2" id="KW-1185">Reference proteome</keyword>
<evidence type="ECO:0000313" key="2">
    <source>
        <dbReference type="Proteomes" id="UP001391051"/>
    </source>
</evidence>
<sequence>MQMQVLLSQVSIPLIMASIGDIRNLVLDVVKLIKYAGGVYRAAEERAALLAQTDDLHPNLQDLEDTWRYFGSEDKPN</sequence>
<dbReference type="RefSeq" id="XP_066703431.1">
    <property type="nucleotide sequence ID" value="XM_066840804.1"/>
</dbReference>
<dbReference type="EMBL" id="JAQQWE010000003">
    <property type="protein sequence ID" value="KAK7959728.1"/>
    <property type="molecule type" value="Genomic_DNA"/>
</dbReference>
<proteinExistence type="predicted"/>
<dbReference type="Proteomes" id="UP001391051">
    <property type="component" value="Unassembled WGS sequence"/>
</dbReference>
<evidence type="ECO:0000313" key="1">
    <source>
        <dbReference type="EMBL" id="KAK7959728.1"/>
    </source>
</evidence>
<gene>
    <name evidence="1" type="ORF">PG986_004582</name>
</gene>
<name>A0ABR1QN00_9PEZI</name>
<protein>
    <submittedName>
        <fullName evidence="1">Uncharacterized protein</fullName>
    </submittedName>
</protein>
<dbReference type="GeneID" id="92073866"/>
<accession>A0ABR1QN00</accession>